<name>A0A8S1QYK8_9CILI</name>
<evidence type="ECO:0000256" key="1">
    <source>
        <dbReference type="SAM" id="Phobius"/>
    </source>
</evidence>
<feature type="signal peptide" evidence="2">
    <location>
        <begin position="1"/>
        <end position="18"/>
    </location>
</feature>
<keyword evidence="2" id="KW-0732">Signal</keyword>
<reference evidence="3" key="1">
    <citation type="submission" date="2021-01" db="EMBL/GenBank/DDBJ databases">
        <authorList>
            <consortium name="Genoscope - CEA"/>
            <person name="William W."/>
        </authorList>
    </citation>
    <scope>NUCLEOTIDE SEQUENCE</scope>
</reference>
<proteinExistence type="predicted"/>
<keyword evidence="4" id="KW-1185">Reference proteome</keyword>
<feature type="chain" id="PRO_5035913385" evidence="2">
    <location>
        <begin position="19"/>
        <end position="547"/>
    </location>
</feature>
<keyword evidence="1" id="KW-0812">Transmembrane</keyword>
<dbReference type="AlphaFoldDB" id="A0A8S1QYK8"/>
<dbReference type="OrthoDB" id="282595at2759"/>
<protein>
    <submittedName>
        <fullName evidence="3">Uncharacterized protein</fullName>
    </submittedName>
</protein>
<evidence type="ECO:0000256" key="2">
    <source>
        <dbReference type="SAM" id="SignalP"/>
    </source>
</evidence>
<dbReference type="CDD" id="cd00064">
    <property type="entry name" value="FU"/>
    <property type="match status" value="1"/>
</dbReference>
<accession>A0A8S1QYK8</accession>
<keyword evidence="1" id="KW-1133">Transmembrane helix</keyword>
<dbReference type="PANTHER" id="PTHR39767:SF2">
    <property type="entry name" value="CHROMOSOME UNDETERMINED SCAFFOLD_1, WHOLE GENOME SHOTGUN SEQUENCE"/>
    <property type="match status" value="1"/>
</dbReference>
<evidence type="ECO:0000313" key="4">
    <source>
        <dbReference type="Proteomes" id="UP000692954"/>
    </source>
</evidence>
<gene>
    <name evidence="3" type="ORF">PSON_ATCC_30995.1.T1240128</name>
</gene>
<comment type="caution">
    <text evidence="3">The sequence shown here is derived from an EMBL/GenBank/DDBJ whole genome shotgun (WGS) entry which is preliminary data.</text>
</comment>
<dbReference type="EMBL" id="CAJJDN010000124">
    <property type="protein sequence ID" value="CAD8120114.1"/>
    <property type="molecule type" value="Genomic_DNA"/>
</dbReference>
<evidence type="ECO:0000313" key="3">
    <source>
        <dbReference type="EMBL" id="CAD8120114.1"/>
    </source>
</evidence>
<dbReference type="PANTHER" id="PTHR39767">
    <property type="entry name" value="CALCIUM/CALMODULIN-BINDING MEMBRANE PROTEIN PCM4-RELATED"/>
    <property type="match status" value="1"/>
</dbReference>
<sequence>MIIIISSVIIYLLSVGTALYDTNNIYLQREDNKGLKRRFNCNLDDNSIIYFEGNDSYVLQYFTTPQHTWLRLEVVLYVESKTNQLEVYIDNNLVLSNKTQPQQGVQYCQNMKSNYFNNMNMINYKIEIQHSGNNVLIIFVGKMSEGWGISNLTLSVQKCPDGCVICGDGDRQDQCQVWLFGFKNLELRKYQELNIDGWNVENGKNQTSICGIEVYGGYNNFGSKTILSKQFIMKPHFKVRIQVQWVKIDSWDNEQGQMLVDGTVVWKNNYTNSDEYGIKVCGNLNENYKTVYQNIDITVDHTGKYMLLQFKSTLDQAADDESFGLTDLYIYYLPCADQCDECSGPQIQDCIKCSNNQFYDSGQCYNIQNFVELESDFMSILFNNLNDWKVYGSQKENFITDCAGFSLVGGFEVMGNGGYITKKFQIPPHTRLRLQVLLYKIDSWDDEKFIIEVDDAQIWTHSWFVDTDSYYCGQMWADSKIFVDVIFQHTNQEATIKFTTTLNQDAVDESWGFREFNLMYESVPVIELISSATQIFNLVLLIFFIYF</sequence>
<keyword evidence="1" id="KW-0472">Membrane</keyword>
<dbReference type="Proteomes" id="UP000692954">
    <property type="component" value="Unassembled WGS sequence"/>
</dbReference>
<feature type="transmembrane region" description="Helical" evidence="1">
    <location>
        <begin position="528"/>
        <end position="546"/>
    </location>
</feature>
<organism evidence="3 4">
    <name type="scientific">Paramecium sonneborni</name>
    <dbReference type="NCBI Taxonomy" id="65129"/>
    <lineage>
        <taxon>Eukaryota</taxon>
        <taxon>Sar</taxon>
        <taxon>Alveolata</taxon>
        <taxon>Ciliophora</taxon>
        <taxon>Intramacronucleata</taxon>
        <taxon>Oligohymenophorea</taxon>
        <taxon>Peniculida</taxon>
        <taxon>Parameciidae</taxon>
        <taxon>Paramecium</taxon>
    </lineage>
</organism>
<dbReference type="InterPro" id="IPR006212">
    <property type="entry name" value="Furin_repeat"/>
</dbReference>